<dbReference type="HAMAP" id="MF_00100_A">
    <property type="entry name" value="IF_2_A"/>
    <property type="match status" value="1"/>
</dbReference>
<dbReference type="InterPro" id="IPR036925">
    <property type="entry name" value="TIF_IF2_dom3_sf"/>
</dbReference>
<dbReference type="CDD" id="cd03703">
    <property type="entry name" value="aeIF5B_II"/>
    <property type="match status" value="1"/>
</dbReference>
<name>A0A7J3M5S8_ARCFL</name>
<dbReference type="FunFam" id="3.40.50.300:FF:000112">
    <property type="entry name" value="Eukaryotic translation initiation factor 5B"/>
    <property type="match status" value="1"/>
</dbReference>
<comment type="caution">
    <text evidence="11">The sequence shown here is derived from an EMBL/GenBank/DDBJ whole genome shotgun (WGS) entry which is preliminary data.</text>
</comment>
<dbReference type="Pfam" id="PF00009">
    <property type="entry name" value="GTP_EFTU"/>
    <property type="match status" value="1"/>
</dbReference>
<dbReference type="PRINTS" id="PR00315">
    <property type="entry name" value="ELONGATNFCT"/>
</dbReference>
<dbReference type="GO" id="GO:0005737">
    <property type="term" value="C:cytoplasm"/>
    <property type="evidence" value="ECO:0007669"/>
    <property type="project" value="TreeGrafter"/>
</dbReference>
<dbReference type="InterPro" id="IPR004544">
    <property type="entry name" value="TF_aIF-2_arc"/>
</dbReference>
<evidence type="ECO:0000259" key="10">
    <source>
        <dbReference type="PROSITE" id="PS51722"/>
    </source>
</evidence>
<feature type="binding site" evidence="8">
    <location>
        <begin position="132"/>
        <end position="135"/>
    </location>
    <ligand>
        <name>GTP</name>
        <dbReference type="ChEBI" id="CHEBI:37565"/>
    </ligand>
</feature>
<dbReference type="Pfam" id="PF11987">
    <property type="entry name" value="IF-2"/>
    <property type="match status" value="1"/>
</dbReference>
<comment type="function">
    <text evidence="7 8 9">Function in general translation initiation by promoting the binding of the formylmethionine-tRNA to ribosomes. Seems to function along with eIF-2.</text>
</comment>
<dbReference type="InterPro" id="IPR023115">
    <property type="entry name" value="TIF_IF2_dom3"/>
</dbReference>
<dbReference type="GO" id="GO:0005525">
    <property type="term" value="F:GTP binding"/>
    <property type="evidence" value="ECO:0007669"/>
    <property type="project" value="UniProtKB-KW"/>
</dbReference>
<dbReference type="PANTHER" id="PTHR43381:SF4">
    <property type="entry name" value="EUKARYOTIC TRANSLATION INITIATION FACTOR 5B"/>
    <property type="match status" value="1"/>
</dbReference>
<protein>
    <recommendedName>
        <fullName evidence="2 8">Probable translation initiation factor IF-2</fullName>
    </recommendedName>
</protein>
<dbReference type="Gene3D" id="3.40.50.300">
    <property type="entry name" value="P-loop containing nucleotide triphosphate hydrolases"/>
    <property type="match status" value="1"/>
</dbReference>
<dbReference type="NCBIfam" id="TIGR00491">
    <property type="entry name" value="aIF-2"/>
    <property type="match status" value="1"/>
</dbReference>
<dbReference type="InterPro" id="IPR000795">
    <property type="entry name" value="T_Tr_GTP-bd_dom"/>
</dbReference>
<keyword evidence="6 8" id="KW-0342">GTP-binding</keyword>
<dbReference type="InterPro" id="IPR027417">
    <property type="entry name" value="P-loop_NTPase"/>
</dbReference>
<dbReference type="CDD" id="cd01887">
    <property type="entry name" value="IF2_eIF5B"/>
    <property type="match status" value="1"/>
</dbReference>
<dbReference type="AlphaFoldDB" id="A0A7J3M5S8"/>
<organism evidence="11">
    <name type="scientific">Archaeoglobus fulgidus</name>
    <dbReference type="NCBI Taxonomy" id="2234"/>
    <lineage>
        <taxon>Archaea</taxon>
        <taxon>Methanobacteriati</taxon>
        <taxon>Methanobacteriota</taxon>
        <taxon>Archaeoglobi</taxon>
        <taxon>Archaeoglobales</taxon>
        <taxon>Archaeoglobaceae</taxon>
        <taxon>Archaeoglobus</taxon>
    </lineage>
</organism>
<feature type="binding site" evidence="8">
    <location>
        <begin position="17"/>
        <end position="24"/>
    </location>
    <ligand>
        <name>GTP</name>
        <dbReference type="ChEBI" id="CHEBI:37565"/>
    </ligand>
</feature>
<evidence type="ECO:0000313" key="11">
    <source>
        <dbReference type="EMBL" id="HGT83644.1"/>
    </source>
</evidence>
<dbReference type="Pfam" id="PF03144">
    <property type="entry name" value="GTP_EFTU_D2"/>
    <property type="match status" value="1"/>
</dbReference>
<keyword evidence="4 8" id="KW-0547">Nucleotide-binding</keyword>
<comment type="similarity">
    <text evidence="1 8 9">Belongs to the TRAFAC class translation factor GTPase superfamily. Classic translation factor GTPase family. IF-2 subfamily.</text>
</comment>
<dbReference type="Pfam" id="PF14578">
    <property type="entry name" value="GTP_EFTU_D4"/>
    <property type="match status" value="1"/>
</dbReference>
<dbReference type="Gene3D" id="3.40.50.10050">
    <property type="entry name" value="Translation initiation factor IF- 2, domain 3"/>
    <property type="match status" value="1"/>
</dbReference>
<dbReference type="FunFam" id="3.40.50.10050:FF:000001">
    <property type="entry name" value="Translation initiation factor IF-2"/>
    <property type="match status" value="1"/>
</dbReference>
<dbReference type="EMBL" id="DSYZ01000149">
    <property type="protein sequence ID" value="HGT83644.1"/>
    <property type="molecule type" value="Genomic_DNA"/>
</dbReference>
<evidence type="ECO:0000256" key="3">
    <source>
        <dbReference type="ARBA" id="ARBA00022540"/>
    </source>
</evidence>
<dbReference type="InterPro" id="IPR005225">
    <property type="entry name" value="Small_GTP-bd"/>
</dbReference>
<dbReference type="InterPro" id="IPR004161">
    <property type="entry name" value="EFTu-like_2"/>
</dbReference>
<feature type="domain" description="Tr-type G" evidence="10">
    <location>
        <begin position="8"/>
        <end position="221"/>
    </location>
</feature>
<dbReference type="NCBIfam" id="NF003078">
    <property type="entry name" value="PRK04004.1"/>
    <property type="match status" value="1"/>
</dbReference>
<dbReference type="CDD" id="cd16266">
    <property type="entry name" value="IF2_aeIF5B_IV"/>
    <property type="match status" value="1"/>
</dbReference>
<dbReference type="NCBIfam" id="NF011418">
    <property type="entry name" value="PRK14845.1"/>
    <property type="match status" value="1"/>
</dbReference>
<evidence type="ECO:0000256" key="2">
    <source>
        <dbReference type="ARBA" id="ARBA00020166"/>
    </source>
</evidence>
<keyword evidence="3 8" id="KW-0396">Initiation factor</keyword>
<evidence type="ECO:0000256" key="5">
    <source>
        <dbReference type="ARBA" id="ARBA00022917"/>
    </source>
</evidence>
<evidence type="ECO:0000256" key="4">
    <source>
        <dbReference type="ARBA" id="ARBA00022741"/>
    </source>
</evidence>
<proteinExistence type="inferred from homology"/>
<dbReference type="InterPro" id="IPR029459">
    <property type="entry name" value="EFTU-type"/>
</dbReference>
<evidence type="ECO:0000256" key="6">
    <source>
        <dbReference type="ARBA" id="ARBA00023134"/>
    </source>
</evidence>
<dbReference type="InterPro" id="IPR009000">
    <property type="entry name" value="Transl_B-barrel_sf"/>
</dbReference>
<evidence type="ECO:0000256" key="8">
    <source>
        <dbReference type="HAMAP-Rule" id="MF_00100"/>
    </source>
</evidence>
<accession>A0A7J3M5S8</accession>
<dbReference type="GO" id="GO:0003924">
    <property type="term" value="F:GTPase activity"/>
    <property type="evidence" value="ECO:0007669"/>
    <property type="project" value="UniProtKB-UniRule"/>
</dbReference>
<gene>
    <name evidence="8 11" type="primary">infB</name>
    <name evidence="11" type="ORF">ENT52_07980</name>
</gene>
<dbReference type="NCBIfam" id="TIGR00231">
    <property type="entry name" value="small_GTP"/>
    <property type="match status" value="1"/>
</dbReference>
<dbReference type="PROSITE" id="PS51722">
    <property type="entry name" value="G_TR_2"/>
    <property type="match status" value="1"/>
</dbReference>
<dbReference type="PANTHER" id="PTHR43381">
    <property type="entry name" value="TRANSLATION INITIATION FACTOR IF-2-RELATED"/>
    <property type="match status" value="1"/>
</dbReference>
<evidence type="ECO:0000256" key="7">
    <source>
        <dbReference type="ARBA" id="ARBA00024852"/>
    </source>
</evidence>
<feature type="binding site" evidence="8">
    <location>
        <begin position="78"/>
        <end position="82"/>
    </location>
    <ligand>
        <name>GTP</name>
        <dbReference type="ChEBI" id="CHEBI:37565"/>
    </ligand>
</feature>
<dbReference type="GO" id="GO:0003743">
    <property type="term" value="F:translation initiation factor activity"/>
    <property type="evidence" value="ECO:0007669"/>
    <property type="project" value="UniProtKB-UniRule"/>
</dbReference>
<evidence type="ECO:0000256" key="9">
    <source>
        <dbReference type="RuleBase" id="RU000644"/>
    </source>
</evidence>
<dbReference type="SUPFAM" id="SSF52156">
    <property type="entry name" value="Initiation factor IF2/eIF5b, domain 3"/>
    <property type="match status" value="1"/>
</dbReference>
<dbReference type="SUPFAM" id="SSF52540">
    <property type="entry name" value="P-loop containing nucleoside triphosphate hydrolases"/>
    <property type="match status" value="1"/>
</dbReference>
<keyword evidence="5 8" id="KW-0648">Protein biosynthesis</keyword>
<evidence type="ECO:0000256" key="1">
    <source>
        <dbReference type="ARBA" id="ARBA00007733"/>
    </source>
</evidence>
<dbReference type="Gene3D" id="2.40.30.10">
    <property type="entry name" value="Translation factors"/>
    <property type="match status" value="2"/>
</dbReference>
<dbReference type="FunFam" id="2.40.30.10:FF:000013">
    <property type="entry name" value="eukaryotic translation initiation factor 5B"/>
    <property type="match status" value="1"/>
</dbReference>
<reference evidence="11" key="1">
    <citation type="journal article" date="2020" name="mSystems">
        <title>Genome- and Community-Level Interaction Insights into Carbon Utilization and Element Cycling Functions of Hydrothermarchaeota in Hydrothermal Sediment.</title>
        <authorList>
            <person name="Zhou Z."/>
            <person name="Liu Y."/>
            <person name="Xu W."/>
            <person name="Pan J."/>
            <person name="Luo Z.H."/>
            <person name="Li M."/>
        </authorList>
    </citation>
    <scope>NUCLEOTIDE SEQUENCE [LARGE SCALE GENOMIC DNA]</scope>
    <source>
        <strain evidence="11">SpSt-587</strain>
    </source>
</reference>
<sequence length="591" mass="66171">MDIRKMNVRTPIVAVLGHVDHGKTTILDKIRKSRVAAKEAGGITQHIGATEIPIKLIEEICKDIWRPTIKLPGLLFIDTPGHKAFTNLRKRGGALADLAILVIDINEGVMPQTEEALSILRTFKTPFVIAANKIDKIPGWQSKEGSFLKNFAVQEEFAKMNLDTKIYELVASMQNFGFNCERFDRIRDFTKTVAIIPVSGLTGEGIPELLMVLLGLAQRYLMNSLRLQVEGKAKGTILEIKEERGVGVVCDAIIYDGTLRVGDKIAISGKDDVIVTNVKAILKPRPAREMRVESRFERVEKVTAAAGIRIVAPNLEKAIAGSEFEVVETTEDLRKFKERVRKEYEEIAIKTEGEGIVIKTDAIGSLEAIINEIKSLQIPIKKAEVGEVDKRDVVEVSANKDEVNKAILAFNVKILEEAIEEANKFGVKIFEGNIIYAIIDQFRKWREELKLAREKQKIEALIKPGKIKLLKDFVFRRSKPAIIGVRILAGELRRGNVLIKPDGSKVGEVKSMQKEGKNVAIAKLGEELAIAIEDVTIGRQLEGDEVLYVDVPEKHAKVIEKELLSSFDEETRKAFLEFLDIKRRENPFWAK</sequence>
<dbReference type="SUPFAM" id="SSF50447">
    <property type="entry name" value="Translation proteins"/>
    <property type="match status" value="1"/>
</dbReference>
<dbReference type="InterPro" id="IPR015760">
    <property type="entry name" value="TIF_IF2"/>
</dbReference>